<feature type="region of interest" description="Disordered" evidence="4">
    <location>
        <begin position="464"/>
        <end position="497"/>
    </location>
</feature>
<dbReference type="PANTHER" id="PTHR43712:SF16">
    <property type="entry name" value="O-METHYLTRANSFERASE ELCB"/>
    <property type="match status" value="1"/>
</dbReference>
<dbReference type="GO" id="GO:0008171">
    <property type="term" value="F:O-methyltransferase activity"/>
    <property type="evidence" value="ECO:0007669"/>
    <property type="project" value="InterPro"/>
</dbReference>
<feature type="region of interest" description="Disordered" evidence="4">
    <location>
        <begin position="626"/>
        <end position="653"/>
    </location>
</feature>
<dbReference type="Pfam" id="PF00891">
    <property type="entry name" value="Methyltransf_2"/>
    <property type="match status" value="1"/>
</dbReference>
<feature type="compositionally biased region" description="Low complexity" evidence="4">
    <location>
        <begin position="465"/>
        <end position="474"/>
    </location>
</feature>
<reference evidence="7" key="1">
    <citation type="journal article" date="2023" name="Mol. Plant Microbe Interact.">
        <title>Elucidating the Obligate Nature and Biological Capacity of an Invasive Fungal Corn Pathogen.</title>
        <authorList>
            <person name="MacCready J.S."/>
            <person name="Roggenkamp E.M."/>
            <person name="Gdanetz K."/>
            <person name="Chilvers M.I."/>
        </authorList>
    </citation>
    <scope>NUCLEOTIDE SEQUENCE</scope>
    <source>
        <strain evidence="7">PM02</strain>
    </source>
</reference>
<keyword evidence="5" id="KW-1133">Transmembrane helix</keyword>
<evidence type="ECO:0000256" key="4">
    <source>
        <dbReference type="SAM" id="MobiDB-lite"/>
    </source>
</evidence>
<keyword evidence="1" id="KW-0489">Methyltransferase</keyword>
<dbReference type="PROSITE" id="PS51683">
    <property type="entry name" value="SAM_OMT_II"/>
    <property type="match status" value="1"/>
</dbReference>
<feature type="compositionally biased region" description="Polar residues" evidence="4">
    <location>
        <begin position="1"/>
        <end position="11"/>
    </location>
</feature>
<gene>
    <name evidence="7" type="ORF">P8C59_006154</name>
</gene>
<dbReference type="InterPro" id="IPR016461">
    <property type="entry name" value="COMT-like"/>
</dbReference>
<name>A0AAD9I5Y4_9PEZI</name>
<dbReference type="Gene3D" id="1.10.10.10">
    <property type="entry name" value="Winged helix-like DNA-binding domain superfamily/Winged helix DNA-binding domain"/>
    <property type="match status" value="1"/>
</dbReference>
<dbReference type="SUPFAM" id="SSF53335">
    <property type="entry name" value="S-adenosyl-L-methionine-dependent methyltransferases"/>
    <property type="match status" value="1"/>
</dbReference>
<keyword evidence="2" id="KW-0808">Transferase</keyword>
<dbReference type="Gene3D" id="3.40.50.150">
    <property type="entry name" value="Vaccinia Virus protein VP39"/>
    <property type="match status" value="1"/>
</dbReference>
<keyword evidence="5" id="KW-0812">Transmembrane</keyword>
<evidence type="ECO:0000313" key="8">
    <source>
        <dbReference type="Proteomes" id="UP001217918"/>
    </source>
</evidence>
<protein>
    <recommendedName>
        <fullName evidence="6">O-methyltransferase C-terminal domain-containing protein</fullName>
    </recommendedName>
</protein>
<evidence type="ECO:0000256" key="5">
    <source>
        <dbReference type="SAM" id="Phobius"/>
    </source>
</evidence>
<dbReference type="InterPro" id="IPR036388">
    <property type="entry name" value="WH-like_DNA-bd_sf"/>
</dbReference>
<feature type="compositionally biased region" description="Pro residues" evidence="4">
    <location>
        <begin position="475"/>
        <end position="492"/>
    </location>
</feature>
<keyword evidence="3" id="KW-0949">S-adenosyl-L-methionine</keyword>
<evidence type="ECO:0000256" key="1">
    <source>
        <dbReference type="ARBA" id="ARBA00022603"/>
    </source>
</evidence>
<dbReference type="InterPro" id="IPR001077">
    <property type="entry name" value="COMT_C"/>
</dbReference>
<evidence type="ECO:0000259" key="6">
    <source>
        <dbReference type="Pfam" id="PF00891"/>
    </source>
</evidence>
<evidence type="ECO:0000256" key="2">
    <source>
        <dbReference type="ARBA" id="ARBA00022679"/>
    </source>
</evidence>
<evidence type="ECO:0000256" key="3">
    <source>
        <dbReference type="ARBA" id="ARBA00022691"/>
    </source>
</evidence>
<dbReference type="AlphaFoldDB" id="A0AAD9I5Y4"/>
<sequence>MPGLLQKQQNEAAEPSNLHPAKPHSTERIAELSRNLAQAAHLLASGTHDTEALARLQVVGAAQELLGAVRPPPETVMGWFQQSAVVSAVHIFQDWNAFDALPLDSPITYAELAAKVHAEEAILTRIAWMLTSAGVLQPIGLDSLAHTPVSLILREDEPMGSMFKVMHNHVVETSAVLPAYFASYGRREPVGLAPIPTSFLAGAPNLPHFELLHRDPAAMKTFMHAMSISHRRVPTVGMYDPAWVLDKVAADEAAGGSDRPVWVDIGGGSGHALLLFLRAYPALPADRCVVQDLPEVVEEAARTAHEEELRSVRWSAMDFHSESPVPGAMIYFLRHILRDFSDSVAVGILRNIASSMTEDSRLLISEQVTVTPPPLYSAFKDYVMMAIGGKERTMENFRDVVEAAGLTKMPDLASNHTLVIVIVVLSVCLCWIPGIVVYKLWTYARRGIKQYRQKRGGLPETQEHQMQMQMQMQPQPQPAPPPSPAPAPPPQPSRKFTELNLPPRVAAFNASLSGGESATSASTPASGSVQAGSSVDHSTISTDSSSRPSETPSGASGSRGPLNTMAKDDGGSGTSLARSNSVRRAPPHGRAKYSRHPARPLSEGSQHLRYQLSRALLRECGQADVLPMVDERGPERGPEPDDEEGKCVGEDHHGGLLCLSGLHG</sequence>
<dbReference type="PANTHER" id="PTHR43712">
    <property type="entry name" value="PUTATIVE (AFU_ORTHOLOGUE AFUA_4G14580)-RELATED"/>
    <property type="match status" value="1"/>
</dbReference>
<accession>A0AAD9I5Y4</accession>
<dbReference type="SUPFAM" id="SSF46785">
    <property type="entry name" value="Winged helix' DNA-binding domain"/>
    <property type="match status" value="1"/>
</dbReference>
<feature type="compositionally biased region" description="Basic residues" evidence="4">
    <location>
        <begin position="585"/>
        <end position="598"/>
    </location>
</feature>
<proteinExistence type="predicted"/>
<evidence type="ECO:0000313" key="7">
    <source>
        <dbReference type="EMBL" id="KAK2071753.1"/>
    </source>
</evidence>
<comment type="caution">
    <text evidence="7">The sequence shown here is derived from an EMBL/GenBank/DDBJ whole genome shotgun (WGS) entry which is preliminary data.</text>
</comment>
<dbReference type="GO" id="GO:0032259">
    <property type="term" value="P:methylation"/>
    <property type="evidence" value="ECO:0007669"/>
    <property type="project" value="UniProtKB-KW"/>
</dbReference>
<dbReference type="InterPro" id="IPR036390">
    <property type="entry name" value="WH_DNA-bd_sf"/>
</dbReference>
<feature type="region of interest" description="Disordered" evidence="4">
    <location>
        <begin position="1"/>
        <end position="25"/>
    </location>
</feature>
<organism evidence="7 8">
    <name type="scientific">Phyllachora maydis</name>
    <dbReference type="NCBI Taxonomy" id="1825666"/>
    <lineage>
        <taxon>Eukaryota</taxon>
        <taxon>Fungi</taxon>
        <taxon>Dikarya</taxon>
        <taxon>Ascomycota</taxon>
        <taxon>Pezizomycotina</taxon>
        <taxon>Sordariomycetes</taxon>
        <taxon>Sordariomycetidae</taxon>
        <taxon>Phyllachorales</taxon>
        <taxon>Phyllachoraceae</taxon>
        <taxon>Phyllachora</taxon>
    </lineage>
</organism>
<feature type="region of interest" description="Disordered" evidence="4">
    <location>
        <begin position="512"/>
        <end position="607"/>
    </location>
</feature>
<keyword evidence="5" id="KW-0472">Membrane</keyword>
<dbReference type="InterPro" id="IPR029063">
    <property type="entry name" value="SAM-dependent_MTases_sf"/>
</dbReference>
<feature type="transmembrane region" description="Helical" evidence="5">
    <location>
        <begin position="418"/>
        <end position="441"/>
    </location>
</feature>
<feature type="compositionally biased region" description="Low complexity" evidence="4">
    <location>
        <begin position="512"/>
        <end position="556"/>
    </location>
</feature>
<keyword evidence="8" id="KW-1185">Reference proteome</keyword>
<feature type="compositionally biased region" description="Basic and acidic residues" evidence="4">
    <location>
        <begin position="629"/>
        <end position="653"/>
    </location>
</feature>
<dbReference type="EMBL" id="JAQQPM010000005">
    <property type="protein sequence ID" value="KAK2071753.1"/>
    <property type="molecule type" value="Genomic_DNA"/>
</dbReference>
<dbReference type="Proteomes" id="UP001217918">
    <property type="component" value="Unassembled WGS sequence"/>
</dbReference>
<feature type="domain" description="O-methyltransferase C-terminal" evidence="6">
    <location>
        <begin position="260"/>
        <end position="406"/>
    </location>
</feature>